<dbReference type="Gene3D" id="3.60.15.10">
    <property type="entry name" value="Ribonuclease Z/Hydroxyacylglutathione hydrolase-like"/>
    <property type="match status" value="1"/>
</dbReference>
<evidence type="ECO:0000313" key="7">
    <source>
        <dbReference type="EMBL" id="MBR1135153.1"/>
    </source>
</evidence>
<name>A0ABS5G1I1_9BRAD</name>
<dbReference type="InterPro" id="IPR051013">
    <property type="entry name" value="MBL_superfamily_lactonases"/>
</dbReference>
<evidence type="ECO:0000313" key="8">
    <source>
        <dbReference type="Proteomes" id="UP001314635"/>
    </source>
</evidence>
<keyword evidence="4" id="KW-0378">Hydrolase</keyword>
<comment type="similarity">
    <text evidence="2">Belongs to the metallo-beta-lactamase superfamily.</text>
</comment>
<comment type="cofactor">
    <cofactor evidence="1">
        <name>Zn(2+)</name>
        <dbReference type="ChEBI" id="CHEBI:29105"/>
    </cofactor>
</comment>
<evidence type="ECO:0000259" key="6">
    <source>
        <dbReference type="SMART" id="SM00849"/>
    </source>
</evidence>
<dbReference type="SMART" id="SM00849">
    <property type="entry name" value="Lactamase_B"/>
    <property type="match status" value="1"/>
</dbReference>
<dbReference type="InterPro" id="IPR036866">
    <property type="entry name" value="RibonucZ/Hydroxyglut_hydro"/>
</dbReference>
<keyword evidence="3" id="KW-0479">Metal-binding</keyword>
<dbReference type="SUPFAM" id="SSF56281">
    <property type="entry name" value="Metallo-hydrolase/oxidoreductase"/>
    <property type="match status" value="1"/>
</dbReference>
<evidence type="ECO:0000256" key="1">
    <source>
        <dbReference type="ARBA" id="ARBA00001947"/>
    </source>
</evidence>
<proteinExistence type="inferred from homology"/>
<evidence type="ECO:0000256" key="4">
    <source>
        <dbReference type="ARBA" id="ARBA00022801"/>
    </source>
</evidence>
<reference evidence="8" key="1">
    <citation type="journal article" date="2021" name="ISME J.">
        <title>Evolutionary origin and ecological implication of a unique nif island in free-living Bradyrhizobium lineages.</title>
        <authorList>
            <person name="Tao J."/>
        </authorList>
    </citation>
    <scope>NUCLEOTIDE SEQUENCE [LARGE SCALE GENOMIC DNA]</scope>
    <source>
        <strain evidence="8">SZCCT0094</strain>
    </source>
</reference>
<dbReference type="RefSeq" id="WP_172236221.1">
    <property type="nucleotide sequence ID" value="NZ_JAFCLK010000004.1"/>
</dbReference>
<comment type="caution">
    <text evidence="7">The sequence shown here is derived from an EMBL/GenBank/DDBJ whole genome shotgun (WGS) entry which is preliminary data.</text>
</comment>
<keyword evidence="8" id="KW-1185">Reference proteome</keyword>
<keyword evidence="5" id="KW-0862">Zinc</keyword>
<accession>A0ABS5G1I1</accession>
<sequence length="267" mass="30079">MSLAQIPPATPLYEVYAIKYAELKQRPASDIFLGADPHDAPVDMDYFVWLIRSPERSVLVDMGFNRNVAAKRGRRFIRCPGDGLRALSVDPAEIEDVIVTHLHYDHVGNYALFPKARFHLQDREMAFATGRMMRHRCLCMAYEPEDVCAIVRNVFAGRVEFHDGDEDIAPGISVHLAPGHTAGLQFVRVATHRGWMVLASDACHYRRHLERNEVFPLVTSVPDLLEGYGKLRRLATSSELIIPGHDPAVLSSFHRAQSDDPLTVRLD</sequence>
<organism evidence="7 8">
    <name type="scientific">Bradyrhizobium denitrificans</name>
    <dbReference type="NCBI Taxonomy" id="2734912"/>
    <lineage>
        <taxon>Bacteria</taxon>
        <taxon>Pseudomonadati</taxon>
        <taxon>Pseudomonadota</taxon>
        <taxon>Alphaproteobacteria</taxon>
        <taxon>Hyphomicrobiales</taxon>
        <taxon>Nitrobacteraceae</taxon>
        <taxon>Bradyrhizobium</taxon>
    </lineage>
</organism>
<dbReference type="Proteomes" id="UP001314635">
    <property type="component" value="Unassembled WGS sequence"/>
</dbReference>
<dbReference type="PANTHER" id="PTHR42978:SF7">
    <property type="entry name" value="METALLO-HYDROLASE RV2300C-RELATED"/>
    <property type="match status" value="1"/>
</dbReference>
<protein>
    <submittedName>
        <fullName evidence="7">N-acyl homoserine lactonase family protein</fullName>
    </submittedName>
</protein>
<evidence type="ECO:0000256" key="5">
    <source>
        <dbReference type="ARBA" id="ARBA00022833"/>
    </source>
</evidence>
<evidence type="ECO:0000256" key="2">
    <source>
        <dbReference type="ARBA" id="ARBA00007749"/>
    </source>
</evidence>
<feature type="domain" description="Metallo-beta-lactamase" evidence="6">
    <location>
        <begin position="45"/>
        <end position="245"/>
    </location>
</feature>
<dbReference type="PANTHER" id="PTHR42978">
    <property type="entry name" value="QUORUM-QUENCHING LACTONASE YTNP-RELATED-RELATED"/>
    <property type="match status" value="1"/>
</dbReference>
<dbReference type="EMBL" id="JAFCLK010000004">
    <property type="protein sequence ID" value="MBR1135153.1"/>
    <property type="molecule type" value="Genomic_DNA"/>
</dbReference>
<gene>
    <name evidence="7" type="ORF">JQ619_05185</name>
</gene>
<evidence type="ECO:0000256" key="3">
    <source>
        <dbReference type="ARBA" id="ARBA00022723"/>
    </source>
</evidence>
<dbReference type="Pfam" id="PF00753">
    <property type="entry name" value="Lactamase_B"/>
    <property type="match status" value="1"/>
</dbReference>
<dbReference type="InterPro" id="IPR001279">
    <property type="entry name" value="Metallo-B-lactamas"/>
</dbReference>
<dbReference type="CDD" id="cd07729">
    <property type="entry name" value="AHL_lactonase_MBL-fold"/>
    <property type="match status" value="1"/>
</dbReference>